<dbReference type="KEGG" id="buz:AYM40_35440"/>
<reference evidence="1 2" key="1">
    <citation type="journal article" date="2016" name="Gene">
        <title>PacBio SMRT assembly of a complex multi-replicon genome reveals chlorocatechol degradative operon in a region of genome plasticity.</title>
        <authorList>
            <person name="Ricker N."/>
            <person name="Shen S.Y."/>
            <person name="Goordial J."/>
            <person name="Jin S."/>
            <person name="Fulthorpe R.R."/>
        </authorList>
    </citation>
    <scope>NUCLEOTIDE SEQUENCE [LARGE SCALE GENOMIC DNA]</scope>
    <source>
        <strain evidence="1 2">OLGA172</strain>
    </source>
</reference>
<name>A0A160FW18_9BURK</name>
<dbReference type="AlphaFoldDB" id="A0A160FW18"/>
<dbReference type="Proteomes" id="UP000076852">
    <property type="component" value="Chromosome 2"/>
</dbReference>
<gene>
    <name evidence="1" type="ORF">AYM40_35440</name>
</gene>
<proteinExistence type="predicted"/>
<dbReference type="RefSeq" id="WP_063500560.1">
    <property type="nucleotide sequence ID" value="NZ_CP014579.1"/>
</dbReference>
<evidence type="ECO:0000313" key="2">
    <source>
        <dbReference type="Proteomes" id="UP000076852"/>
    </source>
</evidence>
<protein>
    <submittedName>
        <fullName evidence="1">Uncharacterized protein</fullName>
    </submittedName>
</protein>
<keyword evidence="2" id="KW-1185">Reference proteome</keyword>
<accession>A0A160FW18</accession>
<evidence type="ECO:0000313" key="1">
    <source>
        <dbReference type="EMBL" id="ANB77372.1"/>
    </source>
</evidence>
<dbReference type="EMBL" id="CP014579">
    <property type="protein sequence ID" value="ANB77372.1"/>
    <property type="molecule type" value="Genomic_DNA"/>
</dbReference>
<dbReference type="STRING" id="1804984.AYM40_35440"/>
<organism evidence="1 2">
    <name type="scientific">Paraburkholderia phytofirmans OLGA172</name>
    <dbReference type="NCBI Taxonomy" id="1417228"/>
    <lineage>
        <taxon>Bacteria</taxon>
        <taxon>Pseudomonadati</taxon>
        <taxon>Pseudomonadota</taxon>
        <taxon>Betaproteobacteria</taxon>
        <taxon>Burkholderiales</taxon>
        <taxon>Burkholderiaceae</taxon>
        <taxon>Paraburkholderia</taxon>
    </lineage>
</organism>
<sequence length="86" mass="9423">MAMITRCTGLAEPLNYVVLRCTFATALQKGFKARWMGVGSERRAAPVHPLLFGKLAGAIAQYKLPLALRTPGRLRIELCGAIRRLA</sequence>